<dbReference type="AlphaFoldDB" id="A0A1I1E1Q5"/>
<dbReference type="SUPFAM" id="SSF55347">
    <property type="entry name" value="Glyceraldehyde-3-phosphate dehydrogenase-like, C-terminal domain"/>
    <property type="match status" value="1"/>
</dbReference>
<evidence type="ECO:0000259" key="2">
    <source>
        <dbReference type="Pfam" id="PF22725"/>
    </source>
</evidence>
<gene>
    <name evidence="3" type="ORF">SAMN05421747_101227</name>
</gene>
<organism evidence="3 4">
    <name type="scientific">Parapedobacter composti</name>
    <dbReference type="NCBI Taxonomy" id="623281"/>
    <lineage>
        <taxon>Bacteria</taxon>
        <taxon>Pseudomonadati</taxon>
        <taxon>Bacteroidota</taxon>
        <taxon>Sphingobacteriia</taxon>
        <taxon>Sphingobacteriales</taxon>
        <taxon>Sphingobacteriaceae</taxon>
        <taxon>Parapedobacter</taxon>
    </lineage>
</organism>
<dbReference type="Gene3D" id="3.30.360.10">
    <property type="entry name" value="Dihydrodipicolinate Reductase, domain 2"/>
    <property type="match status" value="1"/>
</dbReference>
<evidence type="ECO:0000313" key="3">
    <source>
        <dbReference type="EMBL" id="SFB80606.1"/>
    </source>
</evidence>
<dbReference type="STRING" id="623281.SAMN05421747_101227"/>
<keyword evidence="4" id="KW-1185">Reference proteome</keyword>
<sequence>MAAPAFLFSKQPVSNSIKVGLVGCGGRGTGAAVQALRADPNVEITALADIFEDRLSGALHALQQVDAKRVKVDSQHRFVGFDSYQQLIDSGVDVVLLASPPYFRPMHLAAAVEAGKHVFFEKPVAVDIPGIRRVLEAVKVSKEKNIALVSGFCFRYDYRKRALFEKIKQRAVGEVLSLSSFRFGGELPFQSRQPSWSDLVYRLRNWHYYNWLSGDIIVEQSIHSLDMMLWAMGGRLPYKAIGTGGRQVRVDEKYGNIYDHFAVEFEFQNGVKGYHFTRQQPGCTNRNSVDIIGSEGTASIEVGRKYVITGAKPWSYDGPTNNMYQTQHNELFASIKAGKPINDGLWAANSTILAILSTMAGYSGKEITWEQAMASDVTFGPPLDAFDWDTQWPTPAVATPGLTKVL</sequence>
<dbReference type="Pfam" id="PF22725">
    <property type="entry name" value="GFO_IDH_MocA_C3"/>
    <property type="match status" value="1"/>
</dbReference>
<evidence type="ECO:0000313" key="4">
    <source>
        <dbReference type="Proteomes" id="UP000199577"/>
    </source>
</evidence>
<reference evidence="3 4" key="1">
    <citation type="submission" date="2016-10" db="EMBL/GenBank/DDBJ databases">
        <authorList>
            <person name="de Groot N.N."/>
        </authorList>
    </citation>
    <scope>NUCLEOTIDE SEQUENCE [LARGE SCALE GENOMIC DNA]</scope>
    <source>
        <strain evidence="3 4">DSM 22900</strain>
    </source>
</reference>
<feature type="domain" description="GFO/IDH/MocA-like oxidoreductase" evidence="2">
    <location>
        <begin position="166"/>
        <end position="298"/>
    </location>
</feature>
<evidence type="ECO:0000259" key="1">
    <source>
        <dbReference type="Pfam" id="PF01408"/>
    </source>
</evidence>
<dbReference type="PANTHER" id="PTHR43818:SF5">
    <property type="entry name" value="OXIDOREDUCTASE FAMILY PROTEIN"/>
    <property type="match status" value="1"/>
</dbReference>
<dbReference type="GO" id="GO:0000166">
    <property type="term" value="F:nucleotide binding"/>
    <property type="evidence" value="ECO:0007669"/>
    <property type="project" value="InterPro"/>
</dbReference>
<dbReference type="PANTHER" id="PTHR43818">
    <property type="entry name" value="BCDNA.GH03377"/>
    <property type="match status" value="1"/>
</dbReference>
<protein>
    <submittedName>
        <fullName evidence="3">Predicted dehydrogenase</fullName>
    </submittedName>
</protein>
<dbReference type="InterPro" id="IPR055170">
    <property type="entry name" value="GFO_IDH_MocA-like_dom"/>
</dbReference>
<dbReference type="Gene3D" id="3.40.50.720">
    <property type="entry name" value="NAD(P)-binding Rossmann-like Domain"/>
    <property type="match status" value="1"/>
</dbReference>
<dbReference type="InterPro" id="IPR000683">
    <property type="entry name" value="Gfo/Idh/MocA-like_OxRdtase_N"/>
</dbReference>
<dbReference type="Pfam" id="PF01408">
    <property type="entry name" value="GFO_IDH_MocA"/>
    <property type="match status" value="1"/>
</dbReference>
<name>A0A1I1E1Q5_9SPHI</name>
<proteinExistence type="predicted"/>
<dbReference type="EMBL" id="FOLL01000001">
    <property type="protein sequence ID" value="SFB80606.1"/>
    <property type="molecule type" value="Genomic_DNA"/>
</dbReference>
<feature type="domain" description="Gfo/Idh/MocA-like oxidoreductase N-terminal" evidence="1">
    <location>
        <begin position="17"/>
        <end position="140"/>
    </location>
</feature>
<accession>A0A1I1E1Q5</accession>
<dbReference type="InterPro" id="IPR036291">
    <property type="entry name" value="NAD(P)-bd_dom_sf"/>
</dbReference>
<dbReference type="SUPFAM" id="SSF51735">
    <property type="entry name" value="NAD(P)-binding Rossmann-fold domains"/>
    <property type="match status" value="1"/>
</dbReference>
<dbReference type="InterPro" id="IPR050463">
    <property type="entry name" value="Gfo/Idh/MocA_oxidrdct_glycsds"/>
</dbReference>
<dbReference type="Proteomes" id="UP000199577">
    <property type="component" value="Unassembled WGS sequence"/>
</dbReference>